<comment type="caution">
    <text evidence="7">The sequence shown here is derived from an EMBL/GenBank/DDBJ whole genome shotgun (WGS) entry which is preliminary data.</text>
</comment>
<protein>
    <submittedName>
        <fullName evidence="7">Chromatin assembly factor 1 subunit A family protein</fullName>
    </submittedName>
</protein>
<feature type="compositionally biased region" description="Polar residues" evidence="5">
    <location>
        <begin position="229"/>
        <end position="240"/>
    </location>
</feature>
<dbReference type="PANTHER" id="PTHR15272">
    <property type="entry name" value="CHROMATIN ASSEMBLY FACTOR 1 SUBUNIT A CAF-1 SUBUNIT A"/>
    <property type="match status" value="1"/>
</dbReference>
<evidence type="ECO:0000256" key="2">
    <source>
        <dbReference type="ARBA" id="ARBA00022763"/>
    </source>
</evidence>
<feature type="compositionally biased region" description="Basic and acidic residues" evidence="5">
    <location>
        <begin position="42"/>
        <end position="228"/>
    </location>
</feature>
<evidence type="ECO:0000256" key="3">
    <source>
        <dbReference type="ARBA" id="ARBA00023204"/>
    </source>
</evidence>
<dbReference type="PANTHER" id="PTHR15272:SF0">
    <property type="entry name" value="CHROMATIN ASSEMBLY FACTOR 1 SUBUNIT A"/>
    <property type="match status" value="1"/>
</dbReference>
<evidence type="ECO:0000256" key="1">
    <source>
        <dbReference type="ARBA" id="ARBA00004123"/>
    </source>
</evidence>
<dbReference type="Pfam" id="PF12253">
    <property type="entry name" value="CAF1A_dimeriz"/>
    <property type="match status" value="1"/>
</dbReference>
<dbReference type="Proteomes" id="UP000590412">
    <property type="component" value="Unassembled WGS sequence"/>
</dbReference>
<dbReference type="AlphaFoldDB" id="A0A8X7T977"/>
<proteinExistence type="predicted"/>
<dbReference type="OrthoDB" id="79480at2759"/>
<feature type="compositionally biased region" description="Acidic residues" evidence="5">
    <location>
        <begin position="398"/>
        <end position="443"/>
    </location>
</feature>
<sequence>MTSLETTHIETSEQLLRKSLRIDEASRKRKLDDESAAAAATKDNDENVNREAQQLEKLAKKQKLEKEKEAKRIKMEEEKSAKAKRIEEEKEAKRRKLEQEKLEKERRKLEEKLEREKKKEMEKLERERKKQAEQVEKERKKQAEQAEKERKKREEQAEKERKRQAEQAERERKKQAELAEKERKREEREKEKLEKKLKLEEEKRAKELEKQRIEEEKRKAEEAKERSQMKISNFFQVRSQPKQDKNSDGKEETAHMEKSDYELEFLPFFVQRNVTLKKYSYCTEATKLELDSIMSGKPQSFKDKTCDTFLKFKKPCDSPPQHYITPESILTALNLPTTSEQQVLEMIAQLPPIKYISFYENSKPPYIGTWCSQKHQDQQLAIISDPLDTQRTGLDYEYDSDLEWNNNEENEGEDIDDDDEDEEDEDLSMLADGDEEDEDDDDGFIEKDCQSRQRSLHQMVVVNKWNNEENKEFFSHYSTSYIVDLSKLKSFV</sequence>
<feature type="region of interest" description="Disordered" evidence="5">
    <location>
        <begin position="23"/>
        <end position="256"/>
    </location>
</feature>
<dbReference type="GO" id="GO:0005634">
    <property type="term" value="C:nucleus"/>
    <property type="evidence" value="ECO:0007669"/>
    <property type="project" value="UniProtKB-SubCell"/>
</dbReference>
<evidence type="ECO:0000313" key="8">
    <source>
        <dbReference type="Proteomes" id="UP000590412"/>
    </source>
</evidence>
<organism evidence="7 8">
    <name type="scientific">Candida parapsilosis</name>
    <name type="common">Yeast</name>
    <dbReference type="NCBI Taxonomy" id="5480"/>
    <lineage>
        <taxon>Eukaryota</taxon>
        <taxon>Fungi</taxon>
        <taxon>Dikarya</taxon>
        <taxon>Ascomycota</taxon>
        <taxon>Saccharomycotina</taxon>
        <taxon>Pichiomycetes</taxon>
        <taxon>Debaryomycetaceae</taxon>
        <taxon>Candida/Lodderomyces clade</taxon>
        <taxon>Candida</taxon>
    </lineage>
</organism>
<gene>
    <name evidence="7" type="ORF">FOB60_004441</name>
</gene>
<feature type="compositionally biased region" description="Basic and acidic residues" evidence="5">
    <location>
        <begin position="23"/>
        <end position="33"/>
    </location>
</feature>
<keyword evidence="2" id="KW-0227">DNA damage</keyword>
<comment type="subcellular location">
    <subcellularLocation>
        <location evidence="1">Nucleus</location>
    </subcellularLocation>
</comment>
<accession>A0A8X7T977</accession>
<evidence type="ECO:0000259" key="6">
    <source>
        <dbReference type="Pfam" id="PF12253"/>
    </source>
</evidence>
<dbReference type="GO" id="GO:0006334">
    <property type="term" value="P:nucleosome assembly"/>
    <property type="evidence" value="ECO:0007669"/>
    <property type="project" value="TreeGrafter"/>
</dbReference>
<reference evidence="7" key="1">
    <citation type="submission" date="2020-03" db="EMBL/GenBank/DDBJ databases">
        <title>FDA dAtabase for Regulatory Grade micrObial Sequences (FDA-ARGOS): Supporting development and validation of Infectious Disease Dx tests.</title>
        <authorList>
            <person name="Campos J."/>
            <person name="Goldberg B."/>
            <person name="Tallon L."/>
            <person name="Sadzewicz L."/>
            <person name="Vavikolanu K."/>
            <person name="Mehta A."/>
            <person name="Aluvathingal J."/>
            <person name="Nadendla S."/>
            <person name="Nandy P."/>
            <person name="Geyer C."/>
            <person name="Yan Y."/>
            <person name="Sichtig H."/>
        </authorList>
    </citation>
    <scope>NUCLEOTIDE SEQUENCE [LARGE SCALE GENOMIC DNA]</scope>
    <source>
        <strain evidence="7">FDAARGOS_652</strain>
    </source>
</reference>
<feature type="compositionally biased region" description="Basic and acidic residues" evidence="5">
    <location>
        <begin position="241"/>
        <end position="256"/>
    </location>
</feature>
<keyword evidence="3" id="KW-0234">DNA repair</keyword>
<dbReference type="EMBL" id="JABWAB010000007">
    <property type="protein sequence ID" value="KAF6046905.1"/>
    <property type="molecule type" value="Genomic_DNA"/>
</dbReference>
<keyword evidence="4" id="KW-0539">Nucleus</keyword>
<dbReference type="InterPro" id="IPR022043">
    <property type="entry name" value="CAF1A_DD"/>
</dbReference>
<dbReference type="GO" id="GO:0006281">
    <property type="term" value="P:DNA repair"/>
    <property type="evidence" value="ECO:0007669"/>
    <property type="project" value="UniProtKB-KW"/>
</dbReference>
<feature type="region of interest" description="Disordered" evidence="5">
    <location>
        <begin position="398"/>
        <end position="445"/>
    </location>
</feature>
<feature type="domain" description="Chromatin assembly factor 1 subunit A dimerization" evidence="6">
    <location>
        <begin position="354"/>
        <end position="426"/>
    </location>
</feature>
<evidence type="ECO:0000256" key="5">
    <source>
        <dbReference type="SAM" id="MobiDB-lite"/>
    </source>
</evidence>
<evidence type="ECO:0000256" key="4">
    <source>
        <dbReference type="ARBA" id="ARBA00023242"/>
    </source>
</evidence>
<dbReference type="GO" id="GO:0033186">
    <property type="term" value="C:CAF-1 complex"/>
    <property type="evidence" value="ECO:0007669"/>
    <property type="project" value="TreeGrafter"/>
</dbReference>
<evidence type="ECO:0000313" key="7">
    <source>
        <dbReference type="EMBL" id="KAF6046905.1"/>
    </source>
</evidence>
<name>A0A8X7T977_CANPA</name>